<dbReference type="PANTHER" id="PTHR37315">
    <property type="entry name" value="UPF0311 PROTEIN BLR7842"/>
    <property type="match status" value="1"/>
</dbReference>
<dbReference type="VEuPathDB" id="TrichDB:TVAG_191600"/>
<evidence type="ECO:0000313" key="1">
    <source>
        <dbReference type="EMBL" id="EAY05063.1"/>
    </source>
</evidence>
<accession>A2EQL6</accession>
<evidence type="ECO:0000313" key="2">
    <source>
        <dbReference type="Proteomes" id="UP000001542"/>
    </source>
</evidence>
<dbReference type="HAMAP" id="MF_00775">
    <property type="entry name" value="UPF0311"/>
    <property type="match status" value="1"/>
</dbReference>
<dbReference type="AlphaFoldDB" id="A2EQL6"/>
<dbReference type="eggNOG" id="ENOG502S4VQ">
    <property type="taxonomic scope" value="Eukaryota"/>
</dbReference>
<protein>
    <submittedName>
        <fullName evidence="1">Hypothetical UPF0311 protein CAC3321, putative</fullName>
    </submittedName>
</protein>
<keyword evidence="2" id="KW-1185">Reference proteome</keyword>
<gene>
    <name evidence="1" type="ORF">TVAG_191600</name>
</gene>
<dbReference type="Proteomes" id="UP000001542">
    <property type="component" value="Unassembled WGS sequence"/>
</dbReference>
<reference evidence="1" key="2">
    <citation type="journal article" date="2007" name="Science">
        <title>Draft genome sequence of the sexually transmitted pathogen Trichomonas vaginalis.</title>
        <authorList>
            <person name="Carlton J.M."/>
            <person name="Hirt R.P."/>
            <person name="Silva J.C."/>
            <person name="Delcher A.L."/>
            <person name="Schatz M."/>
            <person name="Zhao Q."/>
            <person name="Wortman J.R."/>
            <person name="Bidwell S.L."/>
            <person name="Alsmark U.C.M."/>
            <person name="Besteiro S."/>
            <person name="Sicheritz-Ponten T."/>
            <person name="Noel C.J."/>
            <person name="Dacks J.B."/>
            <person name="Foster P.G."/>
            <person name="Simillion C."/>
            <person name="Van de Peer Y."/>
            <person name="Miranda-Saavedra D."/>
            <person name="Barton G.J."/>
            <person name="Westrop G.D."/>
            <person name="Mueller S."/>
            <person name="Dessi D."/>
            <person name="Fiori P.L."/>
            <person name="Ren Q."/>
            <person name="Paulsen I."/>
            <person name="Zhang H."/>
            <person name="Bastida-Corcuera F.D."/>
            <person name="Simoes-Barbosa A."/>
            <person name="Brown M.T."/>
            <person name="Hayes R.D."/>
            <person name="Mukherjee M."/>
            <person name="Okumura C.Y."/>
            <person name="Schneider R."/>
            <person name="Smith A.J."/>
            <person name="Vanacova S."/>
            <person name="Villalvazo M."/>
            <person name="Haas B.J."/>
            <person name="Pertea M."/>
            <person name="Feldblyum T.V."/>
            <person name="Utterback T.R."/>
            <person name="Shu C.L."/>
            <person name="Osoegawa K."/>
            <person name="de Jong P.J."/>
            <person name="Hrdy I."/>
            <person name="Horvathova L."/>
            <person name="Zubacova Z."/>
            <person name="Dolezal P."/>
            <person name="Malik S.B."/>
            <person name="Logsdon J.M. Jr."/>
            <person name="Henze K."/>
            <person name="Gupta A."/>
            <person name="Wang C.C."/>
            <person name="Dunne R.L."/>
            <person name="Upcroft J.A."/>
            <person name="Upcroft P."/>
            <person name="White O."/>
            <person name="Salzberg S.L."/>
            <person name="Tang P."/>
            <person name="Chiu C.-H."/>
            <person name="Lee Y.-S."/>
            <person name="Embley T.M."/>
            <person name="Coombs G.H."/>
            <person name="Mottram J.C."/>
            <person name="Tachezy J."/>
            <person name="Fraser-Liggett C.M."/>
            <person name="Johnson P.J."/>
        </authorList>
    </citation>
    <scope>NUCLEOTIDE SEQUENCE [LARGE SCALE GENOMIC DNA]</scope>
    <source>
        <strain evidence="1">G3</strain>
    </source>
</reference>
<dbReference type="VEuPathDB" id="TrichDB:TVAGG3_0976790"/>
<sequence>METASMRKVFTVCAKVAKPIVVGQDEINGRRQLIPIIEGTLEGSNLHGVILPGGVDSQVIRPNGICELSARYGIKLDDGSSIYIENNGIRTVSDEYVEKVKNGEFIDPNLYYFCTKPEFEVYGESVQWLKKQMFICKATRLPDQVLLNYYVVDK</sequence>
<dbReference type="OrthoDB" id="2544694at2759"/>
<dbReference type="SMR" id="A2EQL6"/>
<proteinExistence type="inferred from homology"/>
<dbReference type="PANTHER" id="PTHR37315:SF1">
    <property type="entry name" value="UPF0311 PROTEIN BLR7842"/>
    <property type="match status" value="1"/>
</dbReference>
<dbReference type="EMBL" id="DS113458">
    <property type="protein sequence ID" value="EAY05063.1"/>
    <property type="molecule type" value="Genomic_DNA"/>
</dbReference>
<dbReference type="Pfam" id="PF11578">
    <property type="entry name" value="DUF3237"/>
    <property type="match status" value="1"/>
</dbReference>
<dbReference type="RefSeq" id="XP_001317286.1">
    <property type="nucleotide sequence ID" value="XM_001317251.1"/>
</dbReference>
<dbReference type="InterPro" id="IPR020915">
    <property type="entry name" value="UPF0311"/>
</dbReference>
<dbReference type="InParanoid" id="A2EQL6"/>
<dbReference type="Gene3D" id="2.40.160.20">
    <property type="match status" value="1"/>
</dbReference>
<reference evidence="1" key="1">
    <citation type="submission" date="2006-10" db="EMBL/GenBank/DDBJ databases">
        <authorList>
            <person name="Amadeo P."/>
            <person name="Zhao Q."/>
            <person name="Wortman J."/>
            <person name="Fraser-Liggett C."/>
            <person name="Carlton J."/>
        </authorList>
    </citation>
    <scope>NUCLEOTIDE SEQUENCE</scope>
    <source>
        <strain evidence="1">G3</strain>
    </source>
</reference>
<organism evidence="1 2">
    <name type="scientific">Trichomonas vaginalis (strain ATCC PRA-98 / G3)</name>
    <dbReference type="NCBI Taxonomy" id="412133"/>
    <lineage>
        <taxon>Eukaryota</taxon>
        <taxon>Metamonada</taxon>
        <taxon>Parabasalia</taxon>
        <taxon>Trichomonadida</taxon>
        <taxon>Trichomonadidae</taxon>
        <taxon>Trichomonas</taxon>
    </lineage>
</organism>
<dbReference type="KEGG" id="tva:4762928"/>
<name>A2EQL6_TRIV3</name>
<dbReference type="STRING" id="5722.A2EQL6"/>